<feature type="region of interest" description="Disordered" evidence="1">
    <location>
        <begin position="356"/>
        <end position="439"/>
    </location>
</feature>
<comment type="caution">
    <text evidence="2">The sequence shown here is derived from an EMBL/GenBank/DDBJ whole genome shotgun (WGS) entry which is preliminary data.</text>
</comment>
<evidence type="ECO:0000313" key="3">
    <source>
        <dbReference type="Proteomes" id="UP001338125"/>
    </source>
</evidence>
<dbReference type="EMBL" id="JAVFKD010000004">
    <property type="protein sequence ID" value="KAK5994908.1"/>
    <property type="molecule type" value="Genomic_DNA"/>
</dbReference>
<feature type="compositionally biased region" description="Basic and acidic residues" evidence="1">
    <location>
        <begin position="405"/>
        <end position="419"/>
    </location>
</feature>
<organism evidence="2 3">
    <name type="scientific">Cladobotryum mycophilum</name>
    <dbReference type="NCBI Taxonomy" id="491253"/>
    <lineage>
        <taxon>Eukaryota</taxon>
        <taxon>Fungi</taxon>
        <taxon>Dikarya</taxon>
        <taxon>Ascomycota</taxon>
        <taxon>Pezizomycotina</taxon>
        <taxon>Sordariomycetes</taxon>
        <taxon>Hypocreomycetidae</taxon>
        <taxon>Hypocreales</taxon>
        <taxon>Hypocreaceae</taxon>
        <taxon>Cladobotryum</taxon>
    </lineage>
</organism>
<proteinExistence type="predicted"/>
<name>A0ABR0SS23_9HYPO</name>
<feature type="compositionally biased region" description="Acidic residues" evidence="1">
    <location>
        <begin position="366"/>
        <end position="404"/>
    </location>
</feature>
<dbReference type="Proteomes" id="UP001338125">
    <property type="component" value="Unassembled WGS sequence"/>
</dbReference>
<reference evidence="2 3" key="1">
    <citation type="submission" date="2024-01" db="EMBL/GenBank/DDBJ databases">
        <title>Complete genome of Cladobotryum mycophilum ATHUM6906.</title>
        <authorList>
            <person name="Christinaki A.C."/>
            <person name="Myridakis A.I."/>
            <person name="Kouvelis V.N."/>
        </authorList>
    </citation>
    <scope>NUCLEOTIDE SEQUENCE [LARGE SCALE GENOMIC DNA]</scope>
    <source>
        <strain evidence="2 3">ATHUM6906</strain>
    </source>
</reference>
<gene>
    <name evidence="2" type="ORF">PT974_03295</name>
</gene>
<evidence type="ECO:0000313" key="2">
    <source>
        <dbReference type="EMBL" id="KAK5994908.1"/>
    </source>
</evidence>
<protein>
    <submittedName>
        <fullName evidence="2">Uncharacterized protein</fullName>
    </submittedName>
</protein>
<keyword evidence="3" id="KW-1185">Reference proteome</keyword>
<evidence type="ECO:0000256" key="1">
    <source>
        <dbReference type="SAM" id="MobiDB-lite"/>
    </source>
</evidence>
<accession>A0ABR0SS23</accession>
<sequence>MEAIGKRPEPPVLKRKGFELCQDRFTFLGVDRVTGSRLQVLFNAPSLPLRRDKKAADEESRKLLKRPSLFAQLKHYGVEFSSTASRDKLESLLRDAVDQGKCEHVAKGVTQLEEEMRRDYEPQLRKWEDEAAAWDAAKKKRDDEAFSKCETPSQKASFDLDRFMNLYFLTDGAADKDKTPEPLVLYDFDGVWKLNQMIGNIVGLHKASGRLDQGIAVCLGWDRSAVESTAEEITNQTTNKKNEKLCATWDKQMEAHHRYMDRLKQSNSTKSNKGSTTEQNSPESFDLQRCVGSYVVKCDAVSEGWDEEHINGGKFIMDISKGINDTLVADYHLGVIKGTMWLSLSEEKLDAIVGPVESYSDFGGSGDEEEEDEEDDDDDDEEEEEEEEEEEKGDENEEVVEREEEEKPKKEKSLARTAEDNAGPAAKRRKKEPSPRRLYYRMRGRETGEGGLFEMESGHLDVTSNECIQFEGLAYFFPFLDSNVKFSGYRVSDKPRKRSTTWYDL</sequence>
<feature type="compositionally biased region" description="Low complexity" evidence="1">
    <location>
        <begin position="266"/>
        <end position="277"/>
    </location>
</feature>
<feature type="region of interest" description="Disordered" evidence="1">
    <location>
        <begin position="263"/>
        <end position="284"/>
    </location>
</feature>